<dbReference type="AlphaFoldDB" id="A0AAC9PQV7"/>
<feature type="compositionally biased region" description="Polar residues" evidence="1">
    <location>
        <begin position="68"/>
        <end position="80"/>
    </location>
</feature>
<evidence type="ECO:0000313" key="4">
    <source>
        <dbReference type="Proteomes" id="UP000185511"/>
    </source>
</evidence>
<protein>
    <submittedName>
        <fullName evidence="3">Uncharacterized protein</fullName>
    </submittedName>
</protein>
<keyword evidence="2" id="KW-1133">Transmembrane helix</keyword>
<evidence type="ECO:0000256" key="1">
    <source>
        <dbReference type="SAM" id="MobiDB-lite"/>
    </source>
</evidence>
<feature type="transmembrane region" description="Helical" evidence="2">
    <location>
        <begin position="6"/>
        <end position="30"/>
    </location>
</feature>
<name>A0AAC9PQV7_9PSEU</name>
<accession>A0AAC9PQV7</accession>
<organism evidence="3 4">
    <name type="scientific">Actinoalloteichus fjordicus</name>
    <dbReference type="NCBI Taxonomy" id="1612552"/>
    <lineage>
        <taxon>Bacteria</taxon>
        <taxon>Bacillati</taxon>
        <taxon>Actinomycetota</taxon>
        <taxon>Actinomycetes</taxon>
        <taxon>Pseudonocardiales</taxon>
        <taxon>Pseudonocardiaceae</taxon>
        <taxon>Actinoalloteichus</taxon>
    </lineage>
</organism>
<dbReference type="Proteomes" id="UP000185511">
    <property type="component" value="Chromosome"/>
</dbReference>
<dbReference type="EMBL" id="CP016076">
    <property type="protein sequence ID" value="APU13327.1"/>
    <property type="molecule type" value="Genomic_DNA"/>
</dbReference>
<dbReference type="KEGG" id="acad:UA74_06270"/>
<keyword evidence="2" id="KW-0812">Transmembrane</keyword>
<reference evidence="4" key="1">
    <citation type="submission" date="2016-06" db="EMBL/GenBank/DDBJ databases">
        <title>Complete genome sequence of Actinoalloteichus fjordicus DSM 46855 (=ADI127-17), type strain of the new species Actinoalloteichus fjordicus.</title>
        <authorList>
            <person name="Ruckert C."/>
            <person name="Nouioui I."/>
            <person name="Willmese J."/>
            <person name="van Wezel G."/>
            <person name="Klenk H.-P."/>
            <person name="Kalinowski J."/>
            <person name="Zotchev S.B."/>
        </authorList>
    </citation>
    <scope>NUCLEOTIDE SEQUENCE [LARGE SCALE GENOMIC DNA]</scope>
    <source>
        <strain evidence="4">ADI127-7</strain>
    </source>
</reference>
<evidence type="ECO:0000256" key="2">
    <source>
        <dbReference type="SAM" id="Phobius"/>
    </source>
</evidence>
<evidence type="ECO:0000313" key="3">
    <source>
        <dbReference type="EMBL" id="APU13327.1"/>
    </source>
</evidence>
<sequence length="80" mass="8037">MGLRFFLVSAIAMIASAIVGILLGAVLSTLHADVQGSNRSLGPPSAWSVSDSLGSDVRDSNDAGSAGHRTTPTNGLGRTG</sequence>
<feature type="region of interest" description="Disordered" evidence="1">
    <location>
        <begin position="36"/>
        <end position="80"/>
    </location>
</feature>
<keyword evidence="4" id="KW-1185">Reference proteome</keyword>
<proteinExistence type="predicted"/>
<gene>
    <name evidence="3" type="ORF">UA74_06270</name>
</gene>
<keyword evidence="2" id="KW-0472">Membrane</keyword>
<dbReference type="RefSeq" id="WP_075739459.1">
    <property type="nucleotide sequence ID" value="NZ_CP016076.1"/>
</dbReference>